<dbReference type="PANTHER" id="PTHR48025">
    <property type="entry name" value="OS02G0815200 PROTEIN"/>
    <property type="match status" value="1"/>
</dbReference>
<dbReference type="InterPro" id="IPR035979">
    <property type="entry name" value="RBD_domain_sf"/>
</dbReference>
<evidence type="ECO:0000313" key="5">
    <source>
        <dbReference type="RefSeq" id="XP_027336574.1"/>
    </source>
</evidence>
<accession>A0A8B8JZ78</accession>
<keyword evidence="4" id="KW-1185">Reference proteome</keyword>
<dbReference type="InterPro" id="IPR012677">
    <property type="entry name" value="Nucleotide-bd_a/b_plait_sf"/>
</dbReference>
<dbReference type="InterPro" id="IPR000504">
    <property type="entry name" value="RRM_dom"/>
</dbReference>
<dbReference type="GO" id="GO:1901259">
    <property type="term" value="P:chloroplast rRNA processing"/>
    <property type="evidence" value="ECO:0007669"/>
    <property type="project" value="TreeGrafter"/>
</dbReference>
<feature type="domain" description="RRM" evidence="3">
    <location>
        <begin position="80"/>
        <end position="158"/>
    </location>
</feature>
<dbReference type="Gene3D" id="3.30.70.330">
    <property type="match status" value="2"/>
</dbReference>
<dbReference type="Pfam" id="PF00076">
    <property type="entry name" value="RRM_1"/>
    <property type="match status" value="2"/>
</dbReference>
<keyword evidence="1 2" id="KW-0694">RNA-binding</keyword>
<dbReference type="OrthoDB" id="439808at2759"/>
<dbReference type="PANTHER" id="PTHR48025:SF7">
    <property type="entry name" value="RNA-BINDING (RRM_RBD_RNP MOTIFS) FAMILY PROTEIN"/>
    <property type="match status" value="1"/>
</dbReference>
<reference evidence="4" key="1">
    <citation type="journal article" date="2019" name="Toxins">
        <title>Detection of Abrin-Like and Prepropulchellin-Like Toxin Genes and Transcripts Using Whole Genome Sequencing and Full-Length Transcript Sequencing of Abrus precatorius.</title>
        <authorList>
            <person name="Hovde B.T."/>
            <person name="Daligault H.E."/>
            <person name="Hanschen E.R."/>
            <person name="Kunde Y.A."/>
            <person name="Johnson M.B."/>
            <person name="Starkenburg S.R."/>
            <person name="Johnson S.L."/>
        </authorList>
    </citation>
    <scope>NUCLEOTIDE SEQUENCE [LARGE SCALE GENOMIC DNA]</scope>
</reference>
<dbReference type="FunFam" id="3.30.70.330:FF:001040">
    <property type="entry name" value="RNA-binding (RRM/RBD/RNP motifs) family protein"/>
    <property type="match status" value="1"/>
</dbReference>
<feature type="domain" description="RRM" evidence="3">
    <location>
        <begin position="178"/>
        <end position="241"/>
    </location>
</feature>
<dbReference type="GO" id="GO:0009535">
    <property type="term" value="C:chloroplast thylakoid membrane"/>
    <property type="evidence" value="ECO:0007669"/>
    <property type="project" value="TreeGrafter"/>
</dbReference>
<protein>
    <submittedName>
        <fullName evidence="5">28 kDa ribonucleoprotein, chloroplastic-like isoform X1</fullName>
    </submittedName>
</protein>
<dbReference type="RefSeq" id="XP_027336574.1">
    <property type="nucleotide sequence ID" value="XM_027480773.1"/>
</dbReference>
<evidence type="ECO:0000259" key="3">
    <source>
        <dbReference type="PROSITE" id="PS50102"/>
    </source>
</evidence>
<reference evidence="5" key="2">
    <citation type="submission" date="2025-08" db="UniProtKB">
        <authorList>
            <consortium name="RefSeq"/>
        </authorList>
    </citation>
    <scope>IDENTIFICATION</scope>
    <source>
        <tissue evidence="5">Young leaves</tissue>
    </source>
</reference>
<evidence type="ECO:0000313" key="4">
    <source>
        <dbReference type="Proteomes" id="UP000694853"/>
    </source>
</evidence>
<dbReference type="InterPro" id="IPR050502">
    <property type="entry name" value="Euk_RNA-bind_prot"/>
</dbReference>
<dbReference type="GeneID" id="113850296"/>
<gene>
    <name evidence="5" type="primary">LOC113850296</name>
</gene>
<dbReference type="GO" id="GO:0003729">
    <property type="term" value="F:mRNA binding"/>
    <property type="evidence" value="ECO:0007669"/>
    <property type="project" value="TreeGrafter"/>
</dbReference>
<evidence type="ECO:0000256" key="1">
    <source>
        <dbReference type="ARBA" id="ARBA00022884"/>
    </source>
</evidence>
<organism evidence="4 5">
    <name type="scientific">Abrus precatorius</name>
    <name type="common">Indian licorice</name>
    <name type="synonym">Glycine abrus</name>
    <dbReference type="NCBI Taxonomy" id="3816"/>
    <lineage>
        <taxon>Eukaryota</taxon>
        <taxon>Viridiplantae</taxon>
        <taxon>Streptophyta</taxon>
        <taxon>Embryophyta</taxon>
        <taxon>Tracheophyta</taxon>
        <taxon>Spermatophyta</taxon>
        <taxon>Magnoliopsida</taxon>
        <taxon>eudicotyledons</taxon>
        <taxon>Gunneridae</taxon>
        <taxon>Pentapetalae</taxon>
        <taxon>rosids</taxon>
        <taxon>fabids</taxon>
        <taxon>Fabales</taxon>
        <taxon>Fabaceae</taxon>
        <taxon>Papilionoideae</taxon>
        <taxon>50 kb inversion clade</taxon>
        <taxon>NPAAA clade</taxon>
        <taxon>indigoferoid/millettioid clade</taxon>
        <taxon>Abreae</taxon>
        <taxon>Abrus</taxon>
    </lineage>
</organism>
<dbReference type="KEGG" id="aprc:113850296"/>
<dbReference type="Proteomes" id="UP000694853">
    <property type="component" value="Unplaced"/>
</dbReference>
<dbReference type="SUPFAM" id="SSF54928">
    <property type="entry name" value="RNA-binding domain, RBD"/>
    <property type="match status" value="2"/>
</dbReference>
<sequence>MPPNTLSLTFIIPSSLLTLKRFVSHFGHGRLSLESSLSPLALRKTRAVVNRGEFYAYPENDDVFGYEEEREREKKLERACEVYVCNLPRSFNAAHLLDMFRPYGTILSVEVCRNPETDESKGCGYVTLGSIYSARNAVAELDGSDVDGREMRVRFSVEMNSRRMNSSNKKMIYYEAPHKLYVGNLVKTVRPEELRNVFSRFGNIVSLRVLHDHKHGNNRVYAFLSFQSEAERDAAMSLNGKVKSASSPLQCCFICLCLCLCLCLLHSLVFSFLQECFGRTLIVKEGVEKTQP</sequence>
<evidence type="ECO:0000256" key="2">
    <source>
        <dbReference type="PROSITE-ProRule" id="PRU00176"/>
    </source>
</evidence>
<dbReference type="PROSITE" id="PS50102">
    <property type="entry name" value="RRM"/>
    <property type="match status" value="2"/>
</dbReference>
<dbReference type="AlphaFoldDB" id="A0A8B8JZ78"/>
<dbReference type="SMART" id="SM00360">
    <property type="entry name" value="RRM"/>
    <property type="match status" value="2"/>
</dbReference>
<proteinExistence type="predicted"/>
<name>A0A8B8JZ78_ABRPR</name>